<gene>
    <name evidence="1" type="ORF">Sangu_0838700</name>
</gene>
<comment type="caution">
    <text evidence="1">The sequence shown here is derived from an EMBL/GenBank/DDBJ whole genome shotgun (WGS) entry which is preliminary data.</text>
</comment>
<proteinExistence type="predicted"/>
<evidence type="ECO:0000313" key="1">
    <source>
        <dbReference type="EMBL" id="KAL0359893.1"/>
    </source>
</evidence>
<reference evidence="1" key="2">
    <citation type="journal article" date="2024" name="Plant">
        <title>Genomic evolution and insights into agronomic trait innovations of Sesamum species.</title>
        <authorList>
            <person name="Miao H."/>
            <person name="Wang L."/>
            <person name="Qu L."/>
            <person name="Liu H."/>
            <person name="Sun Y."/>
            <person name="Le M."/>
            <person name="Wang Q."/>
            <person name="Wei S."/>
            <person name="Zheng Y."/>
            <person name="Lin W."/>
            <person name="Duan Y."/>
            <person name="Cao H."/>
            <person name="Xiong S."/>
            <person name="Wang X."/>
            <person name="Wei L."/>
            <person name="Li C."/>
            <person name="Ma Q."/>
            <person name="Ju M."/>
            <person name="Zhao R."/>
            <person name="Li G."/>
            <person name="Mu C."/>
            <person name="Tian Q."/>
            <person name="Mei H."/>
            <person name="Zhang T."/>
            <person name="Gao T."/>
            <person name="Zhang H."/>
        </authorList>
    </citation>
    <scope>NUCLEOTIDE SEQUENCE</scope>
    <source>
        <strain evidence="1">G01</strain>
    </source>
</reference>
<protein>
    <submittedName>
        <fullName evidence="1">Uncharacterized protein</fullName>
    </submittedName>
</protein>
<reference evidence="1" key="1">
    <citation type="submission" date="2020-06" db="EMBL/GenBank/DDBJ databases">
        <authorList>
            <person name="Li T."/>
            <person name="Hu X."/>
            <person name="Zhang T."/>
            <person name="Song X."/>
            <person name="Zhang H."/>
            <person name="Dai N."/>
            <person name="Sheng W."/>
            <person name="Hou X."/>
            <person name="Wei L."/>
        </authorList>
    </citation>
    <scope>NUCLEOTIDE SEQUENCE</scope>
    <source>
        <strain evidence="1">G01</strain>
        <tissue evidence="1">Leaf</tissue>
    </source>
</reference>
<name>A0AAW2PWL3_9LAMI</name>
<sequence length="141" mass="15883">MKVGPIEDTPIIQFGREEQRGPRIHGNDALVIMALLVNYEIGRVFIDSSSSADILFGEAYDQMQLGDVPLSQVDTSLYGFVGEMVHPRGMISSPITLGSTPHRLTCLLKFLMVIYHQLTMSSRMTYAQRIPSHHIYLPYEN</sequence>
<dbReference type="AlphaFoldDB" id="A0AAW2PWL3"/>
<organism evidence="1">
    <name type="scientific">Sesamum angustifolium</name>
    <dbReference type="NCBI Taxonomy" id="2727405"/>
    <lineage>
        <taxon>Eukaryota</taxon>
        <taxon>Viridiplantae</taxon>
        <taxon>Streptophyta</taxon>
        <taxon>Embryophyta</taxon>
        <taxon>Tracheophyta</taxon>
        <taxon>Spermatophyta</taxon>
        <taxon>Magnoliopsida</taxon>
        <taxon>eudicotyledons</taxon>
        <taxon>Gunneridae</taxon>
        <taxon>Pentapetalae</taxon>
        <taxon>asterids</taxon>
        <taxon>lamiids</taxon>
        <taxon>Lamiales</taxon>
        <taxon>Pedaliaceae</taxon>
        <taxon>Sesamum</taxon>
    </lineage>
</organism>
<dbReference type="EMBL" id="JACGWK010000004">
    <property type="protein sequence ID" value="KAL0359893.1"/>
    <property type="molecule type" value="Genomic_DNA"/>
</dbReference>
<accession>A0AAW2PWL3</accession>